<dbReference type="AlphaFoldDB" id="A0A3R7JH10"/>
<dbReference type="EMBL" id="NIRI02000042">
    <property type="protein sequence ID" value="KAG5449080.1"/>
    <property type="molecule type" value="Genomic_DNA"/>
</dbReference>
<keyword evidence="2" id="KW-1185">Reference proteome</keyword>
<dbReference type="Proteomes" id="UP000286415">
    <property type="component" value="Unassembled WGS sequence"/>
</dbReference>
<sequence>MLEFILAWKKTNAPRTIPVIISHKRQQIRGWHGRSNAVKPQILKVNGGKGAEERRDLVLAYRRHPKVSTPVVTMQTIRFVILTLYFRLMYYHLELLDSRNNLKMNNRTSWKETNNMNATDMDWQSILAMSQRNEEGFTGTQFLREDRKRNIHHKPSTKSQIAYVTFSILVCPDAASHVPVTLKYQVALPERARLGQPGSTSAPVLSFGVMVARNRKDVTAGRLSTDDIHVVQELFACPSEESGLVQKPCNDTCVHPLSRDETRFV</sequence>
<evidence type="ECO:0000313" key="1">
    <source>
        <dbReference type="EMBL" id="KAG5449080.1"/>
    </source>
</evidence>
<comment type="caution">
    <text evidence="1">The sequence shown here is derived from an EMBL/GenBank/DDBJ whole genome shotgun (WGS) entry which is preliminary data.</text>
</comment>
<protein>
    <submittedName>
        <fullName evidence="1">Uncharacterized protein</fullName>
    </submittedName>
</protein>
<name>A0A3R7JH10_CLOSI</name>
<reference evidence="1 2" key="1">
    <citation type="journal article" date="2018" name="Biotechnol. Adv.">
        <title>Improved genomic resources and new bioinformatic workflow for the carcinogenic parasite Clonorchis sinensis: Biotechnological implications.</title>
        <authorList>
            <person name="Wang D."/>
            <person name="Korhonen P.K."/>
            <person name="Gasser R.B."/>
            <person name="Young N.D."/>
        </authorList>
    </citation>
    <scope>NUCLEOTIDE SEQUENCE [LARGE SCALE GENOMIC DNA]</scope>
    <source>
        <strain evidence="1">Cs-k2</strain>
    </source>
</reference>
<gene>
    <name evidence="1" type="ORF">CSKR_100265</name>
</gene>
<organism evidence="1 2">
    <name type="scientific">Clonorchis sinensis</name>
    <name type="common">Chinese liver fluke</name>
    <dbReference type="NCBI Taxonomy" id="79923"/>
    <lineage>
        <taxon>Eukaryota</taxon>
        <taxon>Metazoa</taxon>
        <taxon>Spiralia</taxon>
        <taxon>Lophotrochozoa</taxon>
        <taxon>Platyhelminthes</taxon>
        <taxon>Trematoda</taxon>
        <taxon>Digenea</taxon>
        <taxon>Opisthorchiida</taxon>
        <taxon>Opisthorchiata</taxon>
        <taxon>Opisthorchiidae</taxon>
        <taxon>Clonorchis</taxon>
    </lineage>
</organism>
<reference evidence="1 2" key="2">
    <citation type="journal article" date="2021" name="Genomics">
        <title>High-quality reference genome for Clonorchis sinensis.</title>
        <authorList>
            <person name="Young N.D."/>
            <person name="Stroehlein A.J."/>
            <person name="Kinkar L."/>
            <person name="Wang T."/>
            <person name="Sohn W.M."/>
            <person name="Chang B.C.H."/>
            <person name="Kaur P."/>
            <person name="Weisz D."/>
            <person name="Dudchenko O."/>
            <person name="Aiden E.L."/>
            <person name="Korhonen P.K."/>
            <person name="Gasser R.B."/>
        </authorList>
    </citation>
    <scope>NUCLEOTIDE SEQUENCE [LARGE SCALE GENOMIC DNA]</scope>
    <source>
        <strain evidence="1">Cs-k2</strain>
    </source>
</reference>
<accession>A0A3R7JH10</accession>
<proteinExistence type="predicted"/>
<evidence type="ECO:0000313" key="2">
    <source>
        <dbReference type="Proteomes" id="UP000286415"/>
    </source>
</evidence>
<dbReference type="InParanoid" id="A0A3R7JH10"/>